<dbReference type="Pfam" id="PF19527">
    <property type="entry name" value="DUF6055"/>
    <property type="match status" value="1"/>
</dbReference>
<dbReference type="Proteomes" id="UP000539146">
    <property type="component" value="Unassembled WGS sequence"/>
</dbReference>
<dbReference type="InterPro" id="IPR006311">
    <property type="entry name" value="TAT_signal"/>
</dbReference>
<name>A0A850DP09_9MICO</name>
<dbReference type="InterPro" id="IPR045690">
    <property type="entry name" value="DUF6055"/>
</dbReference>
<reference evidence="3 4" key="1">
    <citation type="submission" date="2020-05" db="EMBL/GenBank/DDBJ databases">
        <title>Genome Sequencing of Type Strains.</title>
        <authorList>
            <person name="Lemaire J.F."/>
            <person name="Inderbitzin P."/>
            <person name="Gregorio O.A."/>
            <person name="Collins S.B."/>
            <person name="Wespe N."/>
            <person name="Knight-Connoni V."/>
        </authorList>
    </citation>
    <scope>NUCLEOTIDE SEQUENCE [LARGE SCALE GENOMIC DNA]</scope>
    <source>
        <strain evidence="3 4">DSM 20512</strain>
    </source>
</reference>
<dbReference type="InterPro" id="IPR032109">
    <property type="entry name" value="Big_3_5"/>
</dbReference>
<dbReference type="GO" id="GO:0005975">
    <property type="term" value="P:carbohydrate metabolic process"/>
    <property type="evidence" value="ECO:0007669"/>
    <property type="project" value="UniProtKB-ARBA"/>
</dbReference>
<accession>A0A850DP09</accession>
<dbReference type="Gene3D" id="2.60.40.10">
    <property type="entry name" value="Immunoglobulins"/>
    <property type="match status" value="3"/>
</dbReference>
<evidence type="ECO:0000313" key="4">
    <source>
        <dbReference type="Proteomes" id="UP000539146"/>
    </source>
</evidence>
<dbReference type="AlphaFoldDB" id="A0A850DP09"/>
<sequence length="1008" mass="106730">MNSSSVPGLRRRFVVAATALVVIVGASIVTTTPATATVRGVPSVVPLAAGPATDAVPSDPFAVTGCRTTSATYPWGREELRTWTPVDTQPGGGSINDPGIARGAPFSARIVSAFGRDTEISKELVTLEDATGCRRTWPVESFSTSDRQVIARERVAHPPAADPAAYALFHDPAFVTAADVDAGRASVHETQHFAIWFGGETSAFSYQLQEERGVDLRSAVRTLGDWMEESWFTVRDQTGAPMPFAHDVEKRKVNIYICGTGLPWFSDTGDCGASAGSRSMFVSARYILNGSSTMVHEFAHVLQDFTGGFTGDVPGVGNIWEGHANWVSASTGSYFNVWYYQNLENGPDWHTNYYGMFPLLLQLSQSDRTRDLVWRAWRENLRSDDGQSEELFLETVIRLGEAEGIYPDGTRSFADEIGWYGARLAASDFEQGRVFEDTKNGSQEGSRFVGLNGTDERDTWSSPTERPLWQYGSHLIPLTVQSDASAIQVRLRGETTEQAAGWRYALVSVGTDGAPRYSSLGAADPSDGDVVTLPTTDPEARYYLAVSATPDRLGRLGDADNPDPAPTTFPYSVALRGASPMLPGAGTCLGPYDRADAANLNWHTNGHHTFDRPCDRIGPAARFTLDPADVHVPTGSPASFTAAATHRDGTEFRWQVLEPSASRWTDVAGTPSQLTLAPGRPTGTLVRSVAVGADGAVIPSGTAKLTVVPQDNRTTTTLRLDRTEQTYRTGPSARATVTVTAPSGTVVGGRVTLLDGASSIASVAVGSSGTVTVSIPSALTHGRHEVRAAYVPSDTVTKKSTSEQVVLIVAKAKPTMTLRLDRTTQTFGSATRVRATADIGSIGGTNPAGTVTFKHADTTLGVSTVTRGTATLLLPATTPAGTANIRAVFAPGDASVAGASSALRQVIVTKAASTTTAALQPTSVKPRATVTVKVSVQVPGVARPVGEVTISTGKTTIRTAQLAKDASGKIMITFPAPDRPGKSTYTVSYAGNPNISASTAKAVTLSVR</sequence>
<evidence type="ECO:0000313" key="3">
    <source>
        <dbReference type="EMBL" id="NUU27197.1"/>
    </source>
</evidence>
<evidence type="ECO:0000256" key="1">
    <source>
        <dbReference type="SAM" id="MobiDB-lite"/>
    </source>
</evidence>
<feature type="domain" description="Bacterial Ig-like" evidence="2">
    <location>
        <begin position="920"/>
        <end position="1007"/>
    </location>
</feature>
<proteinExistence type="predicted"/>
<organism evidence="3 4">
    <name type="scientific">Curtobacterium citreum</name>
    <dbReference type="NCBI Taxonomy" id="2036"/>
    <lineage>
        <taxon>Bacteria</taxon>
        <taxon>Bacillati</taxon>
        <taxon>Actinomycetota</taxon>
        <taxon>Actinomycetes</taxon>
        <taxon>Micrococcales</taxon>
        <taxon>Microbacteriaceae</taxon>
        <taxon>Curtobacterium</taxon>
    </lineage>
</organism>
<feature type="region of interest" description="Disordered" evidence="1">
    <location>
        <begin position="444"/>
        <end position="463"/>
    </location>
</feature>
<dbReference type="InterPro" id="IPR013783">
    <property type="entry name" value="Ig-like_fold"/>
</dbReference>
<dbReference type="EMBL" id="JABMCG010000078">
    <property type="protein sequence ID" value="NUU27197.1"/>
    <property type="molecule type" value="Genomic_DNA"/>
</dbReference>
<gene>
    <name evidence="3" type="ORF">HP467_03575</name>
</gene>
<dbReference type="Pfam" id="PF16640">
    <property type="entry name" value="Big_3_5"/>
    <property type="match status" value="3"/>
</dbReference>
<dbReference type="PROSITE" id="PS51318">
    <property type="entry name" value="TAT"/>
    <property type="match status" value="1"/>
</dbReference>
<comment type="caution">
    <text evidence="3">The sequence shown here is derived from an EMBL/GenBank/DDBJ whole genome shotgun (WGS) entry which is preliminary data.</text>
</comment>
<evidence type="ECO:0000259" key="2">
    <source>
        <dbReference type="Pfam" id="PF16640"/>
    </source>
</evidence>
<dbReference type="RefSeq" id="WP_175325260.1">
    <property type="nucleotide sequence ID" value="NZ_BAAAWP010000001.1"/>
</dbReference>
<feature type="domain" description="Bacterial Ig-like" evidence="2">
    <location>
        <begin position="724"/>
        <end position="809"/>
    </location>
</feature>
<protein>
    <submittedName>
        <fullName evidence="3">Ig-like domain repeat protein</fullName>
    </submittedName>
</protein>
<feature type="domain" description="Bacterial Ig-like" evidence="2">
    <location>
        <begin position="821"/>
        <end position="909"/>
    </location>
</feature>